<name>A0A2S9NCU1_9BURK</name>
<protein>
    <submittedName>
        <fullName evidence="2">1-acyl-sn-glycerol-3-phosphate acyltransferase</fullName>
    </submittedName>
</protein>
<dbReference type="CDD" id="cd07989">
    <property type="entry name" value="LPLAT_AGPAT-like"/>
    <property type="match status" value="1"/>
</dbReference>
<dbReference type="GeneID" id="71059977"/>
<feature type="domain" description="Phospholipid/glycerol acyltransferase" evidence="1">
    <location>
        <begin position="42"/>
        <end position="154"/>
    </location>
</feature>
<gene>
    <name evidence="2" type="ORF">LXE91_40530</name>
</gene>
<evidence type="ECO:0000259" key="1">
    <source>
        <dbReference type="SMART" id="SM00563"/>
    </source>
</evidence>
<dbReference type="SMART" id="SM00563">
    <property type="entry name" value="PlsC"/>
    <property type="match status" value="1"/>
</dbReference>
<evidence type="ECO:0000313" key="3">
    <source>
        <dbReference type="Proteomes" id="UP001220209"/>
    </source>
</evidence>
<keyword evidence="2" id="KW-0614">Plasmid</keyword>
<dbReference type="AlphaFoldDB" id="A0A2S9NCU1"/>
<dbReference type="EMBL" id="CP090643">
    <property type="protein sequence ID" value="WFN23419.1"/>
    <property type="molecule type" value="Genomic_DNA"/>
</dbReference>
<accession>A0A2S9NCU1</accession>
<dbReference type="GO" id="GO:0016746">
    <property type="term" value="F:acyltransferase activity"/>
    <property type="evidence" value="ECO:0007669"/>
    <property type="project" value="UniProtKB-KW"/>
</dbReference>
<dbReference type="SUPFAM" id="SSF69593">
    <property type="entry name" value="Glycerol-3-phosphate (1)-acyltransferase"/>
    <property type="match status" value="1"/>
</dbReference>
<dbReference type="OrthoDB" id="9803968at2"/>
<organism evidence="2 3">
    <name type="scientific">Burkholderia contaminans</name>
    <dbReference type="NCBI Taxonomy" id="488447"/>
    <lineage>
        <taxon>Bacteria</taxon>
        <taxon>Pseudomonadati</taxon>
        <taxon>Pseudomonadota</taxon>
        <taxon>Betaproteobacteria</taxon>
        <taxon>Burkholderiales</taxon>
        <taxon>Burkholderiaceae</taxon>
        <taxon>Burkholderia</taxon>
        <taxon>Burkholderia cepacia complex</taxon>
    </lineage>
</organism>
<dbReference type="Proteomes" id="UP001220209">
    <property type="component" value="Plasmid unnamed1"/>
</dbReference>
<evidence type="ECO:0000313" key="2">
    <source>
        <dbReference type="EMBL" id="WFN23419.1"/>
    </source>
</evidence>
<sequence length="180" mass="20046">MKPFDFKVTLRSALRLVLLRMLRVRVIYQRKTSEVLNSGRACILVCNHVSMLDGVIIALASPVRLSFAVDTEYSRGTGPGTWVIRTVSWLGYGKIIPVDSTAPFGMRCLLTELKRGGQVMVFPEGRISDTGRRGVDQPGVRWLADRSGVAVTELEICGAEDSRLFAKNGSSLWPRIRLFF</sequence>
<dbReference type="Pfam" id="PF01553">
    <property type="entry name" value="Acyltransferase"/>
    <property type="match status" value="1"/>
</dbReference>
<keyword evidence="2" id="KW-0808">Transferase</keyword>
<dbReference type="InterPro" id="IPR002123">
    <property type="entry name" value="Plipid/glycerol_acylTrfase"/>
</dbReference>
<reference evidence="2 3" key="1">
    <citation type="submission" date="2021-12" db="EMBL/GenBank/DDBJ databases">
        <title>Genomic and phenotypic characterization of three Burkholderia contaminans isolates recovered from different sources.</title>
        <authorList>
            <person name="Lopez De Volder A."/>
            <person name="Fan Y."/>
            <person name="Nunvar J."/>
            <person name="Herrera T."/>
            <person name="Timp W."/>
            <person name="Degrossi J."/>
        </authorList>
    </citation>
    <scope>NUCLEOTIDE SEQUENCE [LARGE SCALE GENOMIC DNA]</scope>
    <source>
        <strain evidence="2 3">LMG 23361</strain>
        <plasmid evidence="2 3">unnamed1</plasmid>
    </source>
</reference>
<dbReference type="RefSeq" id="WP_046543870.1">
    <property type="nucleotide sequence ID" value="NZ_AP018360.1"/>
</dbReference>
<proteinExistence type="predicted"/>
<keyword evidence="2" id="KW-0012">Acyltransferase</keyword>
<geneLocation type="plasmid" evidence="2 3">
    <name>unnamed1</name>
</geneLocation>